<evidence type="ECO:0000256" key="7">
    <source>
        <dbReference type="ARBA" id="ARBA00023237"/>
    </source>
</evidence>
<comment type="subcellular location">
    <subcellularLocation>
        <location evidence="1">Cell outer membrane</location>
        <topology evidence="1">Multi-pass membrane protein</topology>
    </subcellularLocation>
</comment>
<dbReference type="EMBL" id="ATBP01000103">
    <property type="protein sequence ID" value="ETR72872.1"/>
    <property type="molecule type" value="Genomic_DNA"/>
</dbReference>
<accession>A0A1V1PD76</accession>
<dbReference type="SUPFAM" id="SSF56935">
    <property type="entry name" value="Porins"/>
    <property type="match status" value="1"/>
</dbReference>
<evidence type="ECO:0000256" key="1">
    <source>
        <dbReference type="ARBA" id="ARBA00004571"/>
    </source>
</evidence>
<evidence type="ECO:0000256" key="4">
    <source>
        <dbReference type="ARBA" id="ARBA00022692"/>
    </source>
</evidence>
<keyword evidence="3" id="KW-1134">Transmembrane beta strand</keyword>
<keyword evidence="4" id="KW-0812">Transmembrane</keyword>
<protein>
    <submittedName>
        <fullName evidence="9">Membrane protein involved in aromatic hydrocarbon degradation</fullName>
    </submittedName>
</protein>
<keyword evidence="6" id="KW-0472">Membrane</keyword>
<dbReference type="PANTHER" id="PTHR35093">
    <property type="entry name" value="OUTER MEMBRANE PROTEIN NMB0088-RELATED"/>
    <property type="match status" value="1"/>
</dbReference>
<dbReference type="GO" id="GO:0015483">
    <property type="term" value="F:long-chain fatty acid transporting porin activity"/>
    <property type="evidence" value="ECO:0007669"/>
    <property type="project" value="TreeGrafter"/>
</dbReference>
<proteinExistence type="inferred from homology"/>
<dbReference type="AlphaFoldDB" id="A0A1V1PD76"/>
<evidence type="ECO:0000256" key="8">
    <source>
        <dbReference type="SAM" id="SignalP"/>
    </source>
</evidence>
<keyword evidence="5 8" id="KW-0732">Signal</keyword>
<dbReference type="GO" id="GO:0009279">
    <property type="term" value="C:cell outer membrane"/>
    <property type="evidence" value="ECO:0007669"/>
    <property type="project" value="UniProtKB-SubCell"/>
</dbReference>
<feature type="chain" id="PRO_5010725682" evidence="8">
    <location>
        <begin position="25"/>
        <end position="553"/>
    </location>
</feature>
<evidence type="ECO:0000256" key="3">
    <source>
        <dbReference type="ARBA" id="ARBA00022452"/>
    </source>
</evidence>
<dbReference type="InterPro" id="IPR005017">
    <property type="entry name" value="OMPP1/FadL/TodX"/>
</dbReference>
<gene>
    <name evidence="9" type="ORF">OMM_01364</name>
</gene>
<sequence>MSRMYKFVLLLVSGIVFHTVTCHATFVEQILGNTKTISLANTCTADPPGHMSVHYNPAGLSKLRDGKYISQGFAIAHIQRTYKFTPDPDFQLMNEFTAVEDDPLSYSTGKVKNGRIFLPGIGPVDLPALAAPVPLGISYREPGSPWTFATTIYAPYAGGLSHEDDDPARFQGKNVYLQHIILASPTFSYRFNDQLSAGLSIGIGMTALGLQTDARAPNELVAMTKVIAEATEGFEDSFNALDLFPMFGGGIGPFEQVASTELTMRDSFTPHFNLGVLWEPKDWLAFGAVYQSPIKLNLEGRYKFTYSDQFKKVSEWLGGSSLVEAFAIIFDIGTETLEDETGRVVMEDFQFPQRVQLGVMFKPICRLKLLCDLHWANWSTTQKFVMQFDQKLQALRLLKLLGYSGGGTRLEYTKNFNDTWHYSVGIEYKLLDWLSLRAGYEDRQTCGHDNLFDLMSLPDIDYYGAGLGLNLPRGIDIDFALGYLRYQEGEIYVPNDSSFNLNSNDFSKPVYNPYAGQNVSTKFSAYLASTNVSMPFEVFNEILEGVMGKVGLK</sequence>
<dbReference type="Pfam" id="PF03349">
    <property type="entry name" value="Toluene_X"/>
    <property type="match status" value="1"/>
</dbReference>
<reference evidence="10" key="1">
    <citation type="submission" date="2012-11" db="EMBL/GenBank/DDBJ databases">
        <authorList>
            <person name="Lucero-Rivera Y.E."/>
            <person name="Tovar-Ramirez D."/>
        </authorList>
    </citation>
    <scope>NUCLEOTIDE SEQUENCE [LARGE SCALE GENOMIC DNA]</scope>
    <source>
        <strain evidence="10">Araruama</strain>
    </source>
</reference>
<feature type="signal peptide" evidence="8">
    <location>
        <begin position="1"/>
        <end position="24"/>
    </location>
</feature>
<evidence type="ECO:0000256" key="6">
    <source>
        <dbReference type="ARBA" id="ARBA00023136"/>
    </source>
</evidence>
<evidence type="ECO:0000313" key="10">
    <source>
        <dbReference type="Proteomes" id="UP000189670"/>
    </source>
</evidence>
<organism evidence="9 10">
    <name type="scientific">Candidatus Magnetoglobus multicellularis str. Araruama</name>
    <dbReference type="NCBI Taxonomy" id="890399"/>
    <lineage>
        <taxon>Bacteria</taxon>
        <taxon>Pseudomonadati</taxon>
        <taxon>Thermodesulfobacteriota</taxon>
        <taxon>Desulfobacteria</taxon>
        <taxon>Desulfobacterales</taxon>
        <taxon>Desulfobacteraceae</taxon>
        <taxon>Candidatus Magnetoglobus</taxon>
    </lineage>
</organism>
<evidence type="ECO:0000256" key="2">
    <source>
        <dbReference type="ARBA" id="ARBA00008163"/>
    </source>
</evidence>
<keyword evidence="7" id="KW-0998">Cell outer membrane</keyword>
<evidence type="ECO:0000313" key="9">
    <source>
        <dbReference type="EMBL" id="ETR72872.1"/>
    </source>
</evidence>
<comment type="similarity">
    <text evidence="2">Belongs to the OmpP1/FadL family.</text>
</comment>
<comment type="caution">
    <text evidence="9">The sequence shown here is derived from an EMBL/GenBank/DDBJ whole genome shotgun (WGS) entry which is preliminary data.</text>
</comment>
<evidence type="ECO:0000256" key="5">
    <source>
        <dbReference type="ARBA" id="ARBA00022729"/>
    </source>
</evidence>
<name>A0A1V1PD76_9BACT</name>
<dbReference type="Gene3D" id="2.40.160.60">
    <property type="entry name" value="Outer membrane protein transport protein (OMPP1/FadL/TodX)"/>
    <property type="match status" value="1"/>
</dbReference>
<dbReference type="Proteomes" id="UP000189670">
    <property type="component" value="Unassembled WGS sequence"/>
</dbReference>
<dbReference type="PANTHER" id="PTHR35093:SF8">
    <property type="entry name" value="OUTER MEMBRANE PROTEIN NMB0088-RELATED"/>
    <property type="match status" value="1"/>
</dbReference>